<keyword evidence="2" id="KW-1185">Reference proteome</keyword>
<proteinExistence type="predicted"/>
<comment type="caution">
    <text evidence="1">The sequence shown here is derived from an EMBL/GenBank/DDBJ whole genome shotgun (WGS) entry which is preliminary data.</text>
</comment>
<gene>
    <name evidence="1" type="ORF">GTOL_12734</name>
</gene>
<accession>A0A916J5Y2</accession>
<sequence>MSFDLPPLDGTAMPAFVTADDCKRWLDEQTQTKPVVLQGQLCEQIELLNRQAVMPRERFGILETLRPQIAFVQEEVSKHYAAKPLPFLASEAEAFAATAALWQAVVVGYLRCLDDASADAVAEQTQATLAERVLATLHAAQIDSVRGYTQSGSRHWSRLHQSLAFAERLGAATMPVNDKARYGEQEAVTPLSVYAEAMLLDTASAHEFSARQLKWVVRWARRWSGKLVLRNDLPTDLRAVPLNIDLDSALPPSPLPIRNAGQARFLDTSELAASIQARLAALAEGRPPAKLQLGDDCPQPECEQMLRHLYQRWCKGGTQRPTDRHATSEVIELAAGFEPIWFQISGNPFKPPSARSSDEILRHEREELATFGDIRGRHDTTTTDLGKLRAVSNWQSVNEGATGLRLVRTANAGGIRIGAGQLIAVKKPDAAAFSPASVSWLMLDDGGLLHAGVQLMPGAATAVAVRNAGLNVAKEKWHPAFLLTADQLPLQMVLPAGMFRTGRIIEVAGGPARQYKLTQLVEGSDHFERVVVG</sequence>
<dbReference type="AlphaFoldDB" id="A0A916J5Y2"/>
<protein>
    <submittedName>
        <fullName evidence="1">Uncharacterized protein</fullName>
    </submittedName>
</protein>
<dbReference type="EMBL" id="CAJQUM010000001">
    <property type="protein sequence ID" value="CAG4884851.1"/>
    <property type="molecule type" value="Genomic_DNA"/>
</dbReference>
<reference evidence="1" key="1">
    <citation type="submission" date="2021-04" db="EMBL/GenBank/DDBJ databases">
        <authorList>
            <person name="Hornung B."/>
        </authorList>
    </citation>
    <scope>NUCLEOTIDE SEQUENCE</scope>
    <source>
        <strain evidence="1">G5G6</strain>
    </source>
</reference>
<dbReference type="Proteomes" id="UP000742786">
    <property type="component" value="Unassembled WGS sequence"/>
</dbReference>
<dbReference type="RefSeq" id="WP_220636657.1">
    <property type="nucleotide sequence ID" value="NZ_CAJQUM010000001.1"/>
</dbReference>
<evidence type="ECO:0000313" key="2">
    <source>
        <dbReference type="Proteomes" id="UP000742786"/>
    </source>
</evidence>
<name>A0A916J5Y2_9PROT</name>
<evidence type="ECO:0000313" key="1">
    <source>
        <dbReference type="EMBL" id="CAG4884851.1"/>
    </source>
</evidence>
<organism evidence="1 2">
    <name type="scientific">Georgfuchsia toluolica</name>
    <dbReference type="NCBI Taxonomy" id="424218"/>
    <lineage>
        <taxon>Bacteria</taxon>
        <taxon>Pseudomonadati</taxon>
        <taxon>Pseudomonadota</taxon>
        <taxon>Betaproteobacteria</taxon>
        <taxon>Nitrosomonadales</taxon>
        <taxon>Sterolibacteriaceae</taxon>
        <taxon>Georgfuchsia</taxon>
    </lineage>
</organism>